<dbReference type="InterPro" id="IPR036397">
    <property type="entry name" value="RNaseH_sf"/>
</dbReference>
<keyword evidence="13 14" id="KW-0464">Manganese</keyword>
<evidence type="ECO:0000256" key="7">
    <source>
        <dbReference type="ARBA" id="ARBA00019179"/>
    </source>
</evidence>
<keyword evidence="11 14" id="KW-0255">Endonuclease</keyword>
<comment type="cofactor">
    <cofactor evidence="14 15">
        <name>Mn(2+)</name>
        <dbReference type="ChEBI" id="CHEBI:29035"/>
    </cofactor>
    <cofactor evidence="14 15">
        <name>Mg(2+)</name>
        <dbReference type="ChEBI" id="CHEBI:18420"/>
    </cofactor>
    <text evidence="14 15">Manganese or magnesium. Binds 1 divalent metal ion per monomer in the absence of substrate. May bind a second metal ion after substrate binding.</text>
</comment>
<dbReference type="CDD" id="cd07182">
    <property type="entry name" value="RNase_HII_bacteria_HII_like"/>
    <property type="match status" value="1"/>
</dbReference>
<dbReference type="GO" id="GO:0004523">
    <property type="term" value="F:RNA-DNA hybrid ribonuclease activity"/>
    <property type="evidence" value="ECO:0007669"/>
    <property type="project" value="UniProtKB-EC"/>
</dbReference>
<dbReference type="HAMAP" id="MF_00052_B">
    <property type="entry name" value="RNase_HII_B"/>
    <property type="match status" value="1"/>
</dbReference>
<evidence type="ECO:0000256" key="2">
    <source>
        <dbReference type="ARBA" id="ARBA00001946"/>
    </source>
</evidence>
<evidence type="ECO:0000313" key="19">
    <source>
        <dbReference type="Proteomes" id="UP001213979"/>
    </source>
</evidence>
<feature type="binding site" evidence="14 15">
    <location>
        <position position="169"/>
    </location>
    <ligand>
        <name>a divalent metal cation</name>
        <dbReference type="ChEBI" id="CHEBI:60240"/>
    </ligand>
</feature>
<gene>
    <name evidence="14" type="primary">rnhB</name>
    <name evidence="18" type="ORF">PNH38_04270</name>
</gene>
<dbReference type="NCBIfam" id="NF000595">
    <property type="entry name" value="PRK00015.1-3"/>
    <property type="match status" value="1"/>
</dbReference>
<organism evidence="18 19">
    <name type="scientific">Anoxybacteroides rupiense</name>
    <dbReference type="NCBI Taxonomy" id="311460"/>
    <lineage>
        <taxon>Bacteria</taxon>
        <taxon>Bacillati</taxon>
        <taxon>Bacillota</taxon>
        <taxon>Bacilli</taxon>
        <taxon>Bacillales</taxon>
        <taxon>Anoxybacillaceae</taxon>
        <taxon>Anoxybacteroides</taxon>
    </lineage>
</organism>
<dbReference type="InterPro" id="IPR012337">
    <property type="entry name" value="RNaseH-like_sf"/>
</dbReference>
<comment type="function">
    <text evidence="3 14 16">Endonuclease that specifically degrades the RNA of RNA-DNA hybrids.</text>
</comment>
<evidence type="ECO:0000259" key="17">
    <source>
        <dbReference type="PROSITE" id="PS51975"/>
    </source>
</evidence>
<evidence type="ECO:0000256" key="9">
    <source>
        <dbReference type="ARBA" id="ARBA00022722"/>
    </source>
</evidence>
<comment type="cofactor">
    <cofactor evidence="2">
        <name>Mg(2+)</name>
        <dbReference type="ChEBI" id="CHEBI:18420"/>
    </cofactor>
</comment>
<dbReference type="EMBL" id="JAQOTG010000002">
    <property type="protein sequence ID" value="MDE8563099.1"/>
    <property type="molecule type" value="Genomic_DNA"/>
</dbReference>
<evidence type="ECO:0000256" key="11">
    <source>
        <dbReference type="ARBA" id="ARBA00022759"/>
    </source>
</evidence>
<feature type="domain" description="RNase H type-2" evidence="17">
    <location>
        <begin position="71"/>
        <end position="257"/>
    </location>
</feature>
<dbReference type="Pfam" id="PF01351">
    <property type="entry name" value="RNase_HII"/>
    <property type="match status" value="1"/>
</dbReference>
<keyword evidence="8 14" id="KW-0963">Cytoplasm</keyword>
<evidence type="ECO:0000256" key="14">
    <source>
        <dbReference type="HAMAP-Rule" id="MF_00052"/>
    </source>
</evidence>
<dbReference type="PANTHER" id="PTHR10954">
    <property type="entry name" value="RIBONUCLEASE H2 SUBUNIT A"/>
    <property type="match status" value="1"/>
</dbReference>
<evidence type="ECO:0000256" key="12">
    <source>
        <dbReference type="ARBA" id="ARBA00022801"/>
    </source>
</evidence>
<keyword evidence="10 14" id="KW-0479">Metal-binding</keyword>
<comment type="caution">
    <text evidence="18">The sequence shown here is derived from an EMBL/GenBank/DDBJ whole genome shotgun (WGS) entry which is preliminary data.</text>
</comment>
<protein>
    <recommendedName>
        <fullName evidence="7 14">Ribonuclease HII</fullName>
        <shortName evidence="14">RNase HII</shortName>
        <ecNumber evidence="6 14">3.1.26.4</ecNumber>
    </recommendedName>
</protein>
<dbReference type="InterPro" id="IPR001352">
    <property type="entry name" value="RNase_HII/HIII"/>
</dbReference>
<keyword evidence="9 14" id="KW-0540">Nuclease</keyword>
<evidence type="ECO:0000313" key="18">
    <source>
        <dbReference type="EMBL" id="MDE8563099.1"/>
    </source>
</evidence>
<comment type="similarity">
    <text evidence="5 14 16">Belongs to the RNase HII family.</text>
</comment>
<evidence type="ECO:0000256" key="4">
    <source>
        <dbReference type="ARBA" id="ARBA00004496"/>
    </source>
</evidence>
<evidence type="ECO:0000256" key="5">
    <source>
        <dbReference type="ARBA" id="ARBA00007383"/>
    </source>
</evidence>
<evidence type="ECO:0000256" key="10">
    <source>
        <dbReference type="ARBA" id="ARBA00022723"/>
    </source>
</evidence>
<dbReference type="Gene3D" id="3.30.420.10">
    <property type="entry name" value="Ribonuclease H-like superfamily/Ribonuclease H"/>
    <property type="match status" value="1"/>
</dbReference>
<evidence type="ECO:0000256" key="16">
    <source>
        <dbReference type="RuleBase" id="RU003515"/>
    </source>
</evidence>
<accession>A0ABT5W1F3</accession>
<dbReference type="PANTHER" id="PTHR10954:SF18">
    <property type="entry name" value="RIBONUCLEASE HII"/>
    <property type="match status" value="1"/>
</dbReference>
<dbReference type="InterPro" id="IPR024567">
    <property type="entry name" value="RNase_HII/HIII_dom"/>
</dbReference>
<evidence type="ECO:0000256" key="3">
    <source>
        <dbReference type="ARBA" id="ARBA00004065"/>
    </source>
</evidence>
<comment type="subcellular location">
    <subcellularLocation>
        <location evidence="4 14">Cytoplasm</location>
    </subcellularLocation>
</comment>
<dbReference type="PROSITE" id="PS51975">
    <property type="entry name" value="RNASE_H_2"/>
    <property type="match status" value="1"/>
</dbReference>
<proteinExistence type="inferred from homology"/>
<dbReference type="EC" id="3.1.26.4" evidence="6 14"/>
<evidence type="ECO:0000256" key="13">
    <source>
        <dbReference type="ARBA" id="ARBA00023211"/>
    </source>
</evidence>
<dbReference type="RefSeq" id="WP_159719594.1">
    <property type="nucleotide sequence ID" value="NZ_JAQOTG010000002.1"/>
</dbReference>
<keyword evidence="12 14" id="KW-0378">Hydrolase</keyword>
<evidence type="ECO:0000256" key="1">
    <source>
        <dbReference type="ARBA" id="ARBA00000077"/>
    </source>
</evidence>
<feature type="binding site" evidence="14 15">
    <location>
        <position position="78"/>
    </location>
    <ligand>
        <name>a divalent metal cation</name>
        <dbReference type="ChEBI" id="CHEBI:60240"/>
    </ligand>
</feature>
<evidence type="ECO:0000256" key="15">
    <source>
        <dbReference type="PROSITE-ProRule" id="PRU01319"/>
    </source>
</evidence>
<evidence type="ECO:0000256" key="8">
    <source>
        <dbReference type="ARBA" id="ARBA00022490"/>
    </source>
</evidence>
<feature type="binding site" evidence="14 15">
    <location>
        <position position="77"/>
    </location>
    <ligand>
        <name>a divalent metal cation</name>
        <dbReference type="ChEBI" id="CHEBI:60240"/>
    </ligand>
</feature>
<evidence type="ECO:0000256" key="6">
    <source>
        <dbReference type="ARBA" id="ARBA00012180"/>
    </source>
</evidence>
<reference evidence="18 19" key="1">
    <citation type="submission" date="2023-01" db="EMBL/GenBank/DDBJ databases">
        <title>Genome-based reclassification of Anoxybacillus geothermalis as a later heterotypic synonym of Anoxybacillus rupiensis.</title>
        <authorList>
            <person name="Inan Bektas K."/>
            <person name="Canakci S."/>
            <person name="Belduz A.A."/>
            <person name="Guler H.H."/>
        </authorList>
    </citation>
    <scope>NUCLEOTIDE SEQUENCE [LARGE SCALE GENOMIC DNA]</scope>
    <source>
        <strain evidence="18 19">DSM 17127</strain>
    </source>
</reference>
<name>A0ABT5W1F3_9BACL</name>
<keyword evidence="19" id="KW-1185">Reference proteome</keyword>
<sequence>MKRTAKEIEQLLQTIDDAQHPLFQEFMNDERVSVQKLIARWHKRKQAAEKERRLWEKMSQHEQQLYRQGISYIAGIDEVGRGPLAGPVVAAAVILPKDFYLPGLNDSKKLSEAKREHLFVHIQRHAISVGIGIVSAAEIDELNIYQATKKAMIQAVKMLDPEPQYLLIDAMELPLAIPQRSLIKGDAASISIAAGSVMAKVTRDRIMKELGAKYPQYGFEKHMGYGTEQHLQAIRTYGIMNEHRRSFAPVKETLKQN</sequence>
<dbReference type="SUPFAM" id="SSF53098">
    <property type="entry name" value="Ribonuclease H-like"/>
    <property type="match status" value="1"/>
</dbReference>
<dbReference type="Proteomes" id="UP001213979">
    <property type="component" value="Unassembled WGS sequence"/>
</dbReference>
<comment type="catalytic activity">
    <reaction evidence="1 14 15 16">
        <text>Endonucleolytic cleavage to 5'-phosphomonoester.</text>
        <dbReference type="EC" id="3.1.26.4"/>
    </reaction>
</comment>
<dbReference type="InterPro" id="IPR022898">
    <property type="entry name" value="RNase_HII"/>
</dbReference>
<dbReference type="NCBIfam" id="NF000594">
    <property type="entry name" value="PRK00015.1-1"/>
    <property type="match status" value="1"/>
</dbReference>